<dbReference type="eggNOG" id="COG2162">
    <property type="taxonomic scope" value="Bacteria"/>
</dbReference>
<comment type="similarity">
    <text evidence="1 2">Belongs to the arylamine N-acetyltransferase family.</text>
</comment>
<accession>S6AS78</accession>
<dbReference type="Gene3D" id="3.30.2140.20">
    <property type="match status" value="1"/>
</dbReference>
<organism evidence="3 4">
    <name type="scientific">Metapseudomonas resinovorans NBRC 106553</name>
    <dbReference type="NCBI Taxonomy" id="1245471"/>
    <lineage>
        <taxon>Bacteria</taxon>
        <taxon>Pseudomonadati</taxon>
        <taxon>Pseudomonadota</taxon>
        <taxon>Gammaproteobacteria</taxon>
        <taxon>Pseudomonadales</taxon>
        <taxon>Pseudomonadaceae</taxon>
        <taxon>Metapseudomonas</taxon>
    </lineage>
</organism>
<evidence type="ECO:0000313" key="4">
    <source>
        <dbReference type="Proteomes" id="UP000015503"/>
    </source>
</evidence>
<keyword evidence="4" id="KW-1185">Reference proteome</keyword>
<dbReference type="GO" id="GO:0016407">
    <property type="term" value="F:acetyltransferase activity"/>
    <property type="evidence" value="ECO:0007669"/>
    <property type="project" value="InterPro"/>
</dbReference>
<dbReference type="PANTHER" id="PTHR11786">
    <property type="entry name" value="N-HYDROXYARYLAMINE O-ACETYLTRANSFERASE"/>
    <property type="match status" value="1"/>
</dbReference>
<evidence type="ECO:0000256" key="2">
    <source>
        <dbReference type="RuleBase" id="RU003452"/>
    </source>
</evidence>
<sequence length="257" mass="29134">MAKALSNAFQRRIQLDNAVVWTPEGLAQVIDRSLVTMAFDNLSIFDARDTPLTPRYIVEKILIKGQGGLCYELNYLLNRVLRENGVATTLVTGTIFDDEAKDWFTFTDTHVLNIVELNGERYLADIGFGLRSPRTLVPLDGSVVGFDETQYLVTRDDKFNYLNFKKRGEAEWTLGYRFAIDYREASMDALERSRRIMTFEEASPFNKNPLIALFTAEGSQVLTATSCTVVDGKGKTKRAITREEFDAMTREMARPGR</sequence>
<evidence type="ECO:0000313" key="3">
    <source>
        <dbReference type="EMBL" id="BAN48873.1"/>
    </source>
</evidence>
<name>S6AS78_METRE</name>
<dbReference type="InterPro" id="IPR038765">
    <property type="entry name" value="Papain-like_cys_pep_sf"/>
</dbReference>
<dbReference type="PANTHER" id="PTHR11786:SF0">
    <property type="entry name" value="ARYLAMINE N-ACETYLTRANSFERASE 4-RELATED"/>
    <property type="match status" value="1"/>
</dbReference>
<dbReference type="Proteomes" id="UP000015503">
    <property type="component" value="Chromosome"/>
</dbReference>
<dbReference type="STRING" id="1245471.PCA10_31410"/>
<dbReference type="AlphaFoldDB" id="S6AS78"/>
<dbReference type="EMBL" id="AP013068">
    <property type="protein sequence ID" value="BAN48873.1"/>
    <property type="molecule type" value="Genomic_DNA"/>
</dbReference>
<proteinExistence type="inferred from homology"/>
<reference evidence="3 4" key="1">
    <citation type="journal article" date="2013" name="Genome Announc.">
        <title>Complete Genome Sequence of the Carbazole Degrader Pseudomonas resinovorans Strain CA10 (NBRC 106553).</title>
        <authorList>
            <person name="Shintani M."/>
            <person name="Hosoyama A."/>
            <person name="Ohji S."/>
            <person name="Tsuchikane K."/>
            <person name="Takarada H."/>
            <person name="Yamazoe A."/>
            <person name="Fujita N."/>
            <person name="Nojiri H."/>
        </authorList>
    </citation>
    <scope>NUCLEOTIDE SEQUENCE [LARGE SCALE GENOMIC DNA]</scope>
    <source>
        <strain evidence="3 4">NBRC 106553</strain>
    </source>
</reference>
<dbReference type="RefSeq" id="WP_016493019.1">
    <property type="nucleotide sequence ID" value="NC_021499.1"/>
</dbReference>
<dbReference type="Pfam" id="PF00797">
    <property type="entry name" value="Acetyltransf_2"/>
    <property type="match status" value="1"/>
</dbReference>
<dbReference type="InterPro" id="IPR053710">
    <property type="entry name" value="Arylamine_NAT_domain_sf"/>
</dbReference>
<dbReference type="KEGG" id="pre:PCA10_31410"/>
<gene>
    <name evidence="3" type="ORF">PCA10_31410</name>
</gene>
<dbReference type="HOGENOM" id="CLU_049918_4_0_6"/>
<evidence type="ECO:0008006" key="5">
    <source>
        <dbReference type="Google" id="ProtNLM"/>
    </source>
</evidence>
<dbReference type="PATRIC" id="fig|1245471.3.peg.3169"/>
<evidence type="ECO:0000256" key="1">
    <source>
        <dbReference type="ARBA" id="ARBA00006547"/>
    </source>
</evidence>
<dbReference type="InterPro" id="IPR001447">
    <property type="entry name" value="Arylamine_N-AcTrfase"/>
</dbReference>
<protein>
    <recommendedName>
        <fullName evidence="5">Arylamine N-acetyltransferase</fullName>
    </recommendedName>
</protein>
<dbReference type="PRINTS" id="PR01543">
    <property type="entry name" value="ANATRNSFRASE"/>
</dbReference>
<dbReference type="SUPFAM" id="SSF54001">
    <property type="entry name" value="Cysteine proteinases"/>
    <property type="match status" value="1"/>
</dbReference>
<dbReference type="OrthoDB" id="7181050at2"/>